<dbReference type="EnsemblPlants" id="OB12G23300.1">
    <property type="protein sequence ID" value="OB12G23300.1"/>
    <property type="gene ID" value="OB12G23300"/>
</dbReference>
<reference evidence="1" key="1">
    <citation type="journal article" date="2013" name="Nat. Commun.">
        <title>Whole-genome sequencing of Oryza brachyantha reveals mechanisms underlying Oryza genome evolution.</title>
        <authorList>
            <person name="Chen J."/>
            <person name="Huang Q."/>
            <person name="Gao D."/>
            <person name="Wang J."/>
            <person name="Lang Y."/>
            <person name="Liu T."/>
            <person name="Li B."/>
            <person name="Bai Z."/>
            <person name="Luis Goicoechea J."/>
            <person name="Liang C."/>
            <person name="Chen C."/>
            <person name="Zhang W."/>
            <person name="Sun S."/>
            <person name="Liao Y."/>
            <person name="Zhang X."/>
            <person name="Yang L."/>
            <person name="Song C."/>
            <person name="Wang M."/>
            <person name="Shi J."/>
            <person name="Liu G."/>
            <person name="Liu J."/>
            <person name="Zhou H."/>
            <person name="Zhou W."/>
            <person name="Yu Q."/>
            <person name="An N."/>
            <person name="Chen Y."/>
            <person name="Cai Q."/>
            <person name="Wang B."/>
            <person name="Liu B."/>
            <person name="Min J."/>
            <person name="Huang Y."/>
            <person name="Wu H."/>
            <person name="Li Z."/>
            <person name="Zhang Y."/>
            <person name="Yin Y."/>
            <person name="Song W."/>
            <person name="Jiang J."/>
            <person name="Jackson S.A."/>
            <person name="Wing R.A."/>
            <person name="Wang J."/>
            <person name="Chen M."/>
        </authorList>
    </citation>
    <scope>NUCLEOTIDE SEQUENCE [LARGE SCALE GENOMIC DNA]</scope>
    <source>
        <strain evidence="1">cv. IRGC 101232</strain>
    </source>
</reference>
<evidence type="ECO:0000313" key="1">
    <source>
        <dbReference type="EnsemblPlants" id="OB12G23300.1"/>
    </source>
</evidence>
<name>J3NEC2_ORYBR</name>
<dbReference type="Proteomes" id="UP000006038">
    <property type="component" value="Chromosome 12"/>
</dbReference>
<evidence type="ECO:0000313" key="2">
    <source>
        <dbReference type="Proteomes" id="UP000006038"/>
    </source>
</evidence>
<dbReference type="OMA" id="CIYENHC"/>
<dbReference type="AlphaFoldDB" id="J3NEC2"/>
<keyword evidence="2" id="KW-1185">Reference proteome</keyword>
<organism evidence="1">
    <name type="scientific">Oryza brachyantha</name>
    <name type="common">malo sina</name>
    <dbReference type="NCBI Taxonomy" id="4533"/>
    <lineage>
        <taxon>Eukaryota</taxon>
        <taxon>Viridiplantae</taxon>
        <taxon>Streptophyta</taxon>
        <taxon>Embryophyta</taxon>
        <taxon>Tracheophyta</taxon>
        <taxon>Spermatophyta</taxon>
        <taxon>Magnoliopsida</taxon>
        <taxon>Liliopsida</taxon>
        <taxon>Poales</taxon>
        <taxon>Poaceae</taxon>
        <taxon>BOP clade</taxon>
        <taxon>Oryzoideae</taxon>
        <taxon>Oryzeae</taxon>
        <taxon>Oryzinae</taxon>
        <taxon>Oryza</taxon>
    </lineage>
</organism>
<accession>J3NEC2</accession>
<dbReference type="HOGENOM" id="CLU_1818823_0_0_1"/>
<protein>
    <submittedName>
        <fullName evidence="1">Uncharacterized protein</fullName>
    </submittedName>
</protein>
<sequence>MCIKQGVQTGGRFPSCSLMVMGVRLLPPRHVPAAAAVVILTALAASAAGGVEDSMGSKYLYDDGGAVVGATTEAAVVEDEVPPEFPVALVGVGGGREDDKVRRSLDKDKLYCKPDECVGGSSYISHGHGCIYENHCQSGPPQ</sequence>
<reference evidence="1" key="2">
    <citation type="submission" date="2013-04" db="UniProtKB">
        <authorList>
            <consortium name="EnsemblPlants"/>
        </authorList>
    </citation>
    <scope>IDENTIFICATION</scope>
</reference>
<dbReference type="Gramene" id="OB12G23300.1">
    <property type="protein sequence ID" value="OB12G23300.1"/>
    <property type="gene ID" value="OB12G23300"/>
</dbReference>
<proteinExistence type="predicted"/>